<dbReference type="eggNOG" id="COG1522">
    <property type="taxonomic scope" value="Bacteria"/>
</dbReference>
<keyword evidence="3" id="KW-0804">Transcription</keyword>
<dbReference type="Pfam" id="PF01037">
    <property type="entry name" value="AsnC_trans_reg"/>
    <property type="match status" value="1"/>
</dbReference>
<dbReference type="GO" id="GO:0043565">
    <property type="term" value="F:sequence-specific DNA binding"/>
    <property type="evidence" value="ECO:0007669"/>
    <property type="project" value="InterPro"/>
</dbReference>
<feature type="domain" description="HTH asnC-type" evidence="4">
    <location>
        <begin position="1"/>
        <end position="62"/>
    </location>
</feature>
<dbReference type="STRING" id="633697.EubceDRAFT1_1707"/>
<dbReference type="SUPFAM" id="SSF54909">
    <property type="entry name" value="Dimeric alpha+beta barrel"/>
    <property type="match status" value="1"/>
</dbReference>
<evidence type="ECO:0000256" key="1">
    <source>
        <dbReference type="ARBA" id="ARBA00023015"/>
    </source>
</evidence>
<dbReference type="GO" id="GO:0043200">
    <property type="term" value="P:response to amino acid"/>
    <property type="evidence" value="ECO:0007669"/>
    <property type="project" value="TreeGrafter"/>
</dbReference>
<dbReference type="Proteomes" id="UP000005753">
    <property type="component" value="Chromosome"/>
</dbReference>
<organism evidence="5 6">
    <name type="scientific">Eubacterium cellulosolvens (strain ATCC 43171 / JCM 9499 / 6)</name>
    <name type="common">Cillobacterium cellulosolvens</name>
    <dbReference type="NCBI Taxonomy" id="633697"/>
    <lineage>
        <taxon>Bacteria</taxon>
        <taxon>Bacillati</taxon>
        <taxon>Bacillota</taxon>
        <taxon>Clostridia</taxon>
        <taxon>Eubacteriales</taxon>
        <taxon>Eubacteriaceae</taxon>
        <taxon>Eubacterium</taxon>
    </lineage>
</organism>
<proteinExistence type="predicted"/>
<evidence type="ECO:0000259" key="4">
    <source>
        <dbReference type="PROSITE" id="PS50956"/>
    </source>
</evidence>
<evidence type="ECO:0000256" key="2">
    <source>
        <dbReference type="ARBA" id="ARBA00023125"/>
    </source>
</evidence>
<dbReference type="InterPro" id="IPR036388">
    <property type="entry name" value="WH-like_DNA-bd_sf"/>
</dbReference>
<dbReference type="InterPro" id="IPR036390">
    <property type="entry name" value="WH_DNA-bd_sf"/>
</dbReference>
<dbReference type="PANTHER" id="PTHR30154:SF34">
    <property type="entry name" value="TRANSCRIPTIONAL REGULATOR AZLB"/>
    <property type="match status" value="1"/>
</dbReference>
<dbReference type="SUPFAM" id="SSF46785">
    <property type="entry name" value="Winged helix' DNA-binding domain"/>
    <property type="match status" value="1"/>
</dbReference>
<dbReference type="InterPro" id="IPR011008">
    <property type="entry name" value="Dimeric_a/b-barrel"/>
</dbReference>
<dbReference type="GO" id="GO:0005829">
    <property type="term" value="C:cytosol"/>
    <property type="evidence" value="ECO:0007669"/>
    <property type="project" value="TreeGrafter"/>
</dbReference>
<evidence type="ECO:0000256" key="3">
    <source>
        <dbReference type="ARBA" id="ARBA00023163"/>
    </source>
</evidence>
<dbReference type="InterPro" id="IPR019887">
    <property type="entry name" value="Tscrpt_reg_AsnC/Lrp_C"/>
</dbReference>
<dbReference type="Pfam" id="PF13404">
    <property type="entry name" value="HTH_AsnC-type"/>
    <property type="match status" value="1"/>
</dbReference>
<dbReference type="InterPro" id="IPR019888">
    <property type="entry name" value="Tscrpt_reg_AsnC-like"/>
</dbReference>
<protein>
    <submittedName>
        <fullName evidence="5">Transcriptional regulator</fullName>
    </submittedName>
</protein>
<keyword evidence="1" id="KW-0805">Transcription regulation</keyword>
<keyword evidence="6" id="KW-1185">Reference proteome</keyword>
<dbReference type="PANTHER" id="PTHR30154">
    <property type="entry name" value="LEUCINE-RESPONSIVE REGULATORY PROTEIN"/>
    <property type="match status" value="1"/>
</dbReference>
<reference evidence="5 6" key="1">
    <citation type="submission" date="2010-08" db="EMBL/GenBank/DDBJ databases">
        <authorList>
            <consortium name="US DOE Joint Genome Institute (JGI-PGF)"/>
            <person name="Lucas S."/>
            <person name="Copeland A."/>
            <person name="Lapidus A."/>
            <person name="Cheng J.-F."/>
            <person name="Bruce D."/>
            <person name="Goodwin L."/>
            <person name="Pitluck S."/>
            <person name="Land M.L."/>
            <person name="Hauser L."/>
            <person name="Chang Y.-J."/>
            <person name="Anderson I.J."/>
            <person name="Johnson E."/>
            <person name="Mulhopadhyay B."/>
            <person name="Kyrpides N."/>
            <person name="Woyke T.J."/>
        </authorList>
    </citation>
    <scope>NUCLEOTIDE SEQUENCE [LARGE SCALE GENOMIC DNA]</scope>
    <source>
        <strain evidence="5 6">6</strain>
    </source>
</reference>
<dbReference type="SMART" id="SM00344">
    <property type="entry name" value="HTH_ASNC"/>
    <property type="match status" value="1"/>
</dbReference>
<gene>
    <name evidence="5" type="ORF">EubceDRAFT1_1707</name>
</gene>
<dbReference type="InterPro" id="IPR000485">
    <property type="entry name" value="AsnC-type_HTH_dom"/>
</dbReference>
<dbReference type="Gene3D" id="3.30.70.920">
    <property type="match status" value="1"/>
</dbReference>
<sequence length="153" mass="17367">MDQIDYRILKALQANARETASNISKEIHLSVSAVIERIHKLEENHVIDKYTIIVDENKVGNIMTALMEVALEKPVYFDAFSEAIQKMDNVVSCYYITGSMDLILKIACESPEELEQIHRKIMGLEGIKDTTTHVVLKDVKNVYSAIRKPKGMD</sequence>
<accession>I5AUL2</accession>
<dbReference type="PROSITE" id="PS50956">
    <property type="entry name" value="HTH_ASNC_2"/>
    <property type="match status" value="1"/>
</dbReference>
<evidence type="ECO:0000313" key="6">
    <source>
        <dbReference type="Proteomes" id="UP000005753"/>
    </source>
</evidence>
<evidence type="ECO:0000313" key="5">
    <source>
        <dbReference type="EMBL" id="EIM57485.1"/>
    </source>
</evidence>
<dbReference type="Gene3D" id="1.10.10.10">
    <property type="entry name" value="Winged helix-like DNA-binding domain superfamily/Winged helix DNA-binding domain"/>
    <property type="match status" value="1"/>
</dbReference>
<dbReference type="EMBL" id="CM001487">
    <property type="protein sequence ID" value="EIM57485.1"/>
    <property type="molecule type" value="Genomic_DNA"/>
</dbReference>
<dbReference type="HOGENOM" id="CLU_091233_5_4_9"/>
<dbReference type="OrthoDB" id="66249at2"/>
<name>I5AUL2_EUBC6</name>
<dbReference type="PRINTS" id="PR00033">
    <property type="entry name" value="HTHASNC"/>
</dbReference>
<keyword evidence="2" id="KW-0238">DNA-binding</keyword>
<reference evidence="5 6" key="2">
    <citation type="submission" date="2012-02" db="EMBL/GenBank/DDBJ databases">
        <title>Improved High-Quality Draft sequence of Eubacterium cellulosolvens 6.</title>
        <authorList>
            <consortium name="US DOE Joint Genome Institute"/>
            <person name="Lucas S."/>
            <person name="Han J."/>
            <person name="Lapidus A."/>
            <person name="Cheng J.-F."/>
            <person name="Goodwin L."/>
            <person name="Pitluck S."/>
            <person name="Peters L."/>
            <person name="Mikhailova N."/>
            <person name="Gu W."/>
            <person name="Detter J.C."/>
            <person name="Han C."/>
            <person name="Tapia R."/>
            <person name="Land M."/>
            <person name="Hauser L."/>
            <person name="Kyrpides N."/>
            <person name="Ivanova N."/>
            <person name="Pagani I."/>
            <person name="Johnson E."/>
            <person name="Mukhopadhyay B."/>
            <person name="Anderson I."/>
            <person name="Woyke T."/>
        </authorList>
    </citation>
    <scope>NUCLEOTIDE SEQUENCE [LARGE SCALE GENOMIC DNA]</scope>
    <source>
        <strain evidence="5 6">6</strain>
    </source>
</reference>
<dbReference type="AlphaFoldDB" id="I5AUL2"/>